<gene>
    <name evidence="1" type="ORF">GLOINDRAFT_29808</name>
</gene>
<name>U9U3C1_RHIID</name>
<proteinExistence type="predicted"/>
<dbReference type="EMBL" id="KI287434">
    <property type="protein sequence ID" value="ESA10111.1"/>
    <property type="molecule type" value="Genomic_DNA"/>
</dbReference>
<evidence type="ECO:0000313" key="1">
    <source>
        <dbReference type="EMBL" id="ESA10111.1"/>
    </source>
</evidence>
<dbReference type="HOGENOM" id="CLU_3069864_0_0_1"/>
<dbReference type="VEuPathDB" id="FungiDB:RhiirFUN_021621"/>
<sequence>MDANEKELIRSPLNKIAFLRTTSLDLVLLKYMHRFFEWGFWENERPSFVRIKT</sequence>
<reference evidence="1" key="1">
    <citation type="submission" date="2013-07" db="EMBL/GenBank/DDBJ databases">
        <title>The genome of an arbuscular mycorrhizal fungus provides insights into the evolution of the oldest plant symbiosis.</title>
        <authorList>
            <consortium name="DOE Joint Genome Institute"/>
            <person name="Tisserant E."/>
            <person name="Malbreil M."/>
            <person name="Kuo A."/>
            <person name="Kohler A."/>
            <person name="Symeonidi A."/>
            <person name="Balestrini R."/>
            <person name="Charron P."/>
            <person name="Duensing N."/>
            <person name="Frei-dit-Frey N."/>
            <person name="Gianinazzi-Pearson V."/>
            <person name="Gilbert B."/>
            <person name="Handa Y."/>
            <person name="Hijri M."/>
            <person name="Kaul R."/>
            <person name="Kawaguchi M."/>
            <person name="Krajinski F."/>
            <person name="Lammers P."/>
            <person name="Lapierre D."/>
            <person name="Masclaux F.G."/>
            <person name="Murat C."/>
            <person name="Morin E."/>
            <person name="Ndikumana S."/>
            <person name="Pagni M."/>
            <person name="Petitpierre D."/>
            <person name="Requena N."/>
            <person name="Rosikiewicz P."/>
            <person name="Riley R."/>
            <person name="Saito K."/>
            <person name="San Clemente H."/>
            <person name="Shapiro H."/>
            <person name="van Tuinen D."/>
            <person name="Becard G."/>
            <person name="Bonfante P."/>
            <person name="Paszkowski U."/>
            <person name="Shachar-Hill Y."/>
            <person name="Young J.P."/>
            <person name="Sanders I.R."/>
            <person name="Henrissat B."/>
            <person name="Rensing S.A."/>
            <person name="Grigoriev I.V."/>
            <person name="Corradi N."/>
            <person name="Roux C."/>
            <person name="Martin F."/>
        </authorList>
    </citation>
    <scope>NUCLEOTIDE SEQUENCE</scope>
    <source>
        <strain evidence="1">DAOM 197198</strain>
    </source>
</reference>
<dbReference type="AlphaFoldDB" id="U9U3C1"/>
<accession>U9U3C1</accession>
<organism evidence="1">
    <name type="scientific">Rhizophagus irregularis (strain DAOM 181602 / DAOM 197198 / MUCL 43194)</name>
    <name type="common">Arbuscular mycorrhizal fungus</name>
    <name type="synonym">Glomus intraradices</name>
    <dbReference type="NCBI Taxonomy" id="747089"/>
    <lineage>
        <taxon>Eukaryota</taxon>
        <taxon>Fungi</taxon>
        <taxon>Fungi incertae sedis</taxon>
        <taxon>Mucoromycota</taxon>
        <taxon>Glomeromycotina</taxon>
        <taxon>Glomeromycetes</taxon>
        <taxon>Glomerales</taxon>
        <taxon>Glomeraceae</taxon>
        <taxon>Rhizophagus</taxon>
    </lineage>
</organism>
<protein>
    <submittedName>
        <fullName evidence="1">Uncharacterized protein</fullName>
    </submittedName>
</protein>